<sequence length="295" mass="30364">MSPATTAAVLRLACRGSALARAQAALAGEALRERAGHDSELVIVRTGGDRQPTTPIDEMEGQGWFTADIERTLLGNRADVAVHSAKDLPTTLAAGLDVVALLPRADPTDALVTRNGHGMDSLAAGSTVGSSSARRAALLGAIRPDLLCVPIRGNVDTRLAKLDRGEVDALLVASAGLDRLGLSGRVAARLDPRWFVPAPAQGAIALEAVTDSPAAVVAADADHAPTTVTVRCERAVLLALGGGCLLPLGVWARLEEGRLVVSAALERDGTLARVELSGDASRPGELSERVAGALR</sequence>
<protein>
    <recommendedName>
        <fullName evidence="5 9">Hydroxymethylbilane synthase</fullName>
        <ecNumber evidence="5 9">2.5.1.61</ecNumber>
    </recommendedName>
</protein>
<evidence type="ECO:0000256" key="1">
    <source>
        <dbReference type="ARBA" id="ARBA00001916"/>
    </source>
</evidence>
<dbReference type="SUPFAM" id="SSF54782">
    <property type="entry name" value="Porphobilinogen deaminase (hydroxymethylbilane synthase), C-terminal domain"/>
    <property type="match status" value="1"/>
</dbReference>
<reference evidence="12 13" key="1">
    <citation type="submission" date="2020-10" db="EMBL/GenBank/DDBJ databases">
        <title>Ca. Dormibacterota MAGs.</title>
        <authorList>
            <person name="Montgomery K."/>
        </authorList>
    </citation>
    <scope>NUCLEOTIDE SEQUENCE [LARGE SCALE GENOMIC DNA]</scope>
    <source>
        <strain evidence="12">Mitchell_Peninsula_5</strain>
    </source>
</reference>
<dbReference type="AlphaFoldDB" id="A0A934KKY1"/>
<evidence type="ECO:0000256" key="7">
    <source>
        <dbReference type="ARBA" id="ARBA00023244"/>
    </source>
</evidence>
<dbReference type="EC" id="2.5.1.61" evidence="5 9"/>
<comment type="cofactor">
    <cofactor evidence="1">
        <name>dipyrromethane</name>
        <dbReference type="ChEBI" id="CHEBI:60342"/>
    </cofactor>
</comment>
<comment type="function">
    <text evidence="2">Tetrapolymerization of the monopyrrole PBG into the hydroxymethylbilane pre-uroporphyrinogen in several discrete steps.</text>
</comment>
<comment type="similarity">
    <text evidence="3">Belongs to the HMBS family.</text>
</comment>
<evidence type="ECO:0000256" key="4">
    <source>
        <dbReference type="ARBA" id="ARBA00011245"/>
    </source>
</evidence>
<evidence type="ECO:0000259" key="11">
    <source>
        <dbReference type="Pfam" id="PF03900"/>
    </source>
</evidence>
<dbReference type="Pfam" id="PF01379">
    <property type="entry name" value="Porphobil_deam"/>
    <property type="match status" value="1"/>
</dbReference>
<evidence type="ECO:0000256" key="6">
    <source>
        <dbReference type="ARBA" id="ARBA00022679"/>
    </source>
</evidence>
<dbReference type="SUPFAM" id="SSF53850">
    <property type="entry name" value="Periplasmic binding protein-like II"/>
    <property type="match status" value="1"/>
</dbReference>
<dbReference type="PRINTS" id="PR00151">
    <property type="entry name" value="PORPHBDMNASE"/>
</dbReference>
<name>A0A934KKY1_9BACT</name>
<dbReference type="PIRSF" id="PIRSF001438">
    <property type="entry name" value="4pyrrol_synth_OHMeBilane_synth"/>
    <property type="match status" value="1"/>
</dbReference>
<dbReference type="GO" id="GO:0006783">
    <property type="term" value="P:heme biosynthetic process"/>
    <property type="evidence" value="ECO:0007669"/>
    <property type="project" value="TreeGrafter"/>
</dbReference>
<keyword evidence="7" id="KW-0627">Porphyrin biosynthesis</keyword>
<feature type="domain" description="Porphobilinogen deaminase N-terminal" evidence="10">
    <location>
        <begin position="10"/>
        <end position="212"/>
    </location>
</feature>
<dbReference type="InterPro" id="IPR022417">
    <property type="entry name" value="Porphobilin_deaminase_N"/>
</dbReference>
<accession>A0A934KKY1</accession>
<dbReference type="Pfam" id="PF03900">
    <property type="entry name" value="Porphobil_deamC"/>
    <property type="match status" value="1"/>
</dbReference>
<evidence type="ECO:0000313" key="12">
    <source>
        <dbReference type="EMBL" id="MBJ7609612.1"/>
    </source>
</evidence>
<comment type="catalytic activity">
    <reaction evidence="8">
        <text>4 porphobilinogen + H2O = hydroxymethylbilane + 4 NH4(+)</text>
        <dbReference type="Rhea" id="RHEA:13185"/>
        <dbReference type="ChEBI" id="CHEBI:15377"/>
        <dbReference type="ChEBI" id="CHEBI:28938"/>
        <dbReference type="ChEBI" id="CHEBI:57845"/>
        <dbReference type="ChEBI" id="CHEBI:58126"/>
        <dbReference type="EC" id="2.5.1.61"/>
    </reaction>
</comment>
<dbReference type="Proteomes" id="UP000614410">
    <property type="component" value="Unassembled WGS sequence"/>
</dbReference>
<evidence type="ECO:0000259" key="10">
    <source>
        <dbReference type="Pfam" id="PF01379"/>
    </source>
</evidence>
<dbReference type="GO" id="GO:0004418">
    <property type="term" value="F:hydroxymethylbilane synthase activity"/>
    <property type="evidence" value="ECO:0007669"/>
    <property type="project" value="UniProtKB-UniRule"/>
</dbReference>
<organism evidence="12 13">
    <name type="scientific">Candidatus Amunia macphersoniae</name>
    <dbReference type="NCBI Taxonomy" id="3127014"/>
    <lineage>
        <taxon>Bacteria</taxon>
        <taxon>Bacillati</taxon>
        <taxon>Candidatus Dormiibacterota</taxon>
        <taxon>Candidatus Dormibacteria</taxon>
        <taxon>Candidatus Aeolococcales</taxon>
        <taxon>Candidatus Aeolococcaceae</taxon>
        <taxon>Candidatus Amunia</taxon>
    </lineage>
</organism>
<dbReference type="InterPro" id="IPR022418">
    <property type="entry name" value="Porphobilinogen_deaminase_C"/>
</dbReference>
<dbReference type="Gene3D" id="3.30.160.40">
    <property type="entry name" value="Porphobilinogen deaminase, C-terminal domain"/>
    <property type="match status" value="1"/>
</dbReference>
<proteinExistence type="inferred from homology"/>
<dbReference type="GO" id="GO:0005737">
    <property type="term" value="C:cytoplasm"/>
    <property type="evidence" value="ECO:0007669"/>
    <property type="project" value="UniProtKB-UniRule"/>
</dbReference>
<comment type="caution">
    <text evidence="12">The sequence shown here is derived from an EMBL/GenBank/DDBJ whole genome shotgun (WGS) entry which is preliminary data.</text>
</comment>
<evidence type="ECO:0000256" key="3">
    <source>
        <dbReference type="ARBA" id="ARBA00005638"/>
    </source>
</evidence>
<evidence type="ECO:0000313" key="13">
    <source>
        <dbReference type="Proteomes" id="UP000614410"/>
    </source>
</evidence>
<dbReference type="PANTHER" id="PTHR11557">
    <property type="entry name" value="PORPHOBILINOGEN DEAMINASE"/>
    <property type="match status" value="1"/>
</dbReference>
<evidence type="ECO:0000256" key="2">
    <source>
        <dbReference type="ARBA" id="ARBA00002869"/>
    </source>
</evidence>
<dbReference type="Gene3D" id="3.40.190.10">
    <property type="entry name" value="Periplasmic binding protein-like II"/>
    <property type="match status" value="2"/>
</dbReference>
<keyword evidence="6 12" id="KW-0808">Transferase</keyword>
<evidence type="ECO:0000256" key="5">
    <source>
        <dbReference type="ARBA" id="ARBA00012655"/>
    </source>
</evidence>
<dbReference type="InterPro" id="IPR036803">
    <property type="entry name" value="Porphobilinogen_deaminase_C_sf"/>
</dbReference>
<comment type="subunit">
    <text evidence="4">Monomer.</text>
</comment>
<dbReference type="PANTHER" id="PTHR11557:SF0">
    <property type="entry name" value="PORPHOBILINOGEN DEAMINASE"/>
    <property type="match status" value="1"/>
</dbReference>
<feature type="domain" description="Porphobilinogen deaminase C-terminal" evidence="11">
    <location>
        <begin position="228"/>
        <end position="292"/>
    </location>
</feature>
<gene>
    <name evidence="12" type="primary">hemC</name>
    <name evidence="12" type="ORF">JF887_09340</name>
</gene>
<evidence type="ECO:0000256" key="8">
    <source>
        <dbReference type="ARBA" id="ARBA00048169"/>
    </source>
</evidence>
<dbReference type="EMBL" id="JAEKNN010000048">
    <property type="protein sequence ID" value="MBJ7609612.1"/>
    <property type="molecule type" value="Genomic_DNA"/>
</dbReference>
<dbReference type="InterPro" id="IPR000860">
    <property type="entry name" value="HemC"/>
</dbReference>
<evidence type="ECO:0000256" key="9">
    <source>
        <dbReference type="NCBIfam" id="TIGR00212"/>
    </source>
</evidence>
<dbReference type="NCBIfam" id="TIGR00212">
    <property type="entry name" value="hemC"/>
    <property type="match status" value="1"/>
</dbReference>
<dbReference type="FunFam" id="3.40.190.10:FF:000005">
    <property type="entry name" value="Porphobilinogen deaminase"/>
    <property type="match status" value="1"/>
</dbReference>